<dbReference type="Proteomes" id="UP000256970">
    <property type="component" value="Unassembled WGS sequence"/>
</dbReference>
<accession>A0A383VQK3</accession>
<dbReference type="EMBL" id="FNXT01000813">
    <property type="protein sequence ID" value="SZX67795.1"/>
    <property type="molecule type" value="Genomic_DNA"/>
</dbReference>
<protein>
    <submittedName>
        <fullName evidence="1">Uncharacterized protein</fullName>
    </submittedName>
</protein>
<organism evidence="1 2">
    <name type="scientific">Tetradesmus obliquus</name>
    <name type="common">Green alga</name>
    <name type="synonym">Acutodesmus obliquus</name>
    <dbReference type="NCBI Taxonomy" id="3088"/>
    <lineage>
        <taxon>Eukaryota</taxon>
        <taxon>Viridiplantae</taxon>
        <taxon>Chlorophyta</taxon>
        <taxon>core chlorophytes</taxon>
        <taxon>Chlorophyceae</taxon>
        <taxon>CS clade</taxon>
        <taxon>Sphaeropleales</taxon>
        <taxon>Scenedesmaceae</taxon>
        <taxon>Tetradesmus</taxon>
    </lineage>
</organism>
<evidence type="ECO:0000313" key="1">
    <source>
        <dbReference type="EMBL" id="SZX67795.1"/>
    </source>
</evidence>
<proteinExistence type="predicted"/>
<gene>
    <name evidence="1" type="ORF">BQ4739_LOCUS8150</name>
</gene>
<reference evidence="1 2" key="1">
    <citation type="submission" date="2016-10" db="EMBL/GenBank/DDBJ databases">
        <authorList>
            <person name="Cai Z."/>
        </authorList>
    </citation>
    <scope>NUCLEOTIDE SEQUENCE [LARGE SCALE GENOMIC DNA]</scope>
</reference>
<sequence>MPIGGKLVLKGGVPLKGKVQKKQKKPKQPQEAAEDEAAAAGDDSSKQVAKVAATAINVQSGKSYEQEFELEVSRMAKPKVKTTPWGSSYREAPEILHGYNKKVTGVNASERLDMRAATKADKFCK</sequence>
<keyword evidence="2" id="KW-1185">Reference proteome</keyword>
<dbReference type="AlphaFoldDB" id="A0A383VQK3"/>
<name>A0A383VQK3_TETOB</name>
<evidence type="ECO:0000313" key="2">
    <source>
        <dbReference type="Proteomes" id="UP000256970"/>
    </source>
</evidence>